<proteinExistence type="predicted"/>
<organism evidence="1 2">
    <name type="scientific">Caerostris extrusa</name>
    <name type="common">Bark spider</name>
    <name type="synonym">Caerostris bankana</name>
    <dbReference type="NCBI Taxonomy" id="172846"/>
    <lineage>
        <taxon>Eukaryota</taxon>
        <taxon>Metazoa</taxon>
        <taxon>Ecdysozoa</taxon>
        <taxon>Arthropoda</taxon>
        <taxon>Chelicerata</taxon>
        <taxon>Arachnida</taxon>
        <taxon>Araneae</taxon>
        <taxon>Araneomorphae</taxon>
        <taxon>Entelegynae</taxon>
        <taxon>Araneoidea</taxon>
        <taxon>Araneidae</taxon>
        <taxon>Caerostris</taxon>
    </lineage>
</organism>
<reference evidence="1 2" key="1">
    <citation type="submission" date="2021-06" db="EMBL/GenBank/DDBJ databases">
        <title>Caerostris extrusa draft genome.</title>
        <authorList>
            <person name="Kono N."/>
            <person name="Arakawa K."/>
        </authorList>
    </citation>
    <scope>NUCLEOTIDE SEQUENCE [LARGE SCALE GENOMIC DNA]</scope>
</reference>
<accession>A0AAV4QFR6</accession>
<dbReference type="EMBL" id="BPLR01006205">
    <property type="protein sequence ID" value="GIY08137.1"/>
    <property type="molecule type" value="Genomic_DNA"/>
</dbReference>
<evidence type="ECO:0000313" key="1">
    <source>
        <dbReference type="EMBL" id="GIY08137.1"/>
    </source>
</evidence>
<gene>
    <name evidence="1" type="ORF">CEXT_76431</name>
</gene>
<keyword evidence="2" id="KW-1185">Reference proteome</keyword>
<dbReference type="Proteomes" id="UP001054945">
    <property type="component" value="Unassembled WGS sequence"/>
</dbReference>
<protein>
    <submittedName>
        <fullName evidence="1">Uncharacterized protein</fullName>
    </submittedName>
</protein>
<evidence type="ECO:0000313" key="2">
    <source>
        <dbReference type="Proteomes" id="UP001054945"/>
    </source>
</evidence>
<comment type="caution">
    <text evidence="1">The sequence shown here is derived from an EMBL/GenBank/DDBJ whole genome shotgun (WGS) entry which is preliminary data.</text>
</comment>
<sequence length="114" mass="12156">MGEGSSNLLSRRGRTMPLTRNVTPRLLFHSSGNCGGNASFLPDSGSGGGGIKTRFKSSLPSQSSSLARASFENFIGKLMRNYFGISFVMGFCGFISARDWGFESLCSVSAIVDL</sequence>
<dbReference type="AlphaFoldDB" id="A0AAV4QFR6"/>
<name>A0AAV4QFR6_CAEEX</name>